<reference evidence="2 3" key="1">
    <citation type="submission" date="2019-04" db="EMBL/GenBank/DDBJ databases">
        <title>Friends and foes A comparative genomics studyof 23 Aspergillus species from section Flavi.</title>
        <authorList>
            <consortium name="DOE Joint Genome Institute"/>
            <person name="Kjaerbolling I."/>
            <person name="Vesth T."/>
            <person name="Frisvad J.C."/>
            <person name="Nybo J.L."/>
            <person name="Theobald S."/>
            <person name="Kildgaard S."/>
            <person name="Isbrandt T."/>
            <person name="Kuo A."/>
            <person name="Sato A."/>
            <person name="Lyhne E.K."/>
            <person name="Kogle M.E."/>
            <person name="Wiebenga A."/>
            <person name="Kun R.S."/>
            <person name="Lubbers R.J."/>
            <person name="Makela M.R."/>
            <person name="Barry K."/>
            <person name="Chovatia M."/>
            <person name="Clum A."/>
            <person name="Daum C."/>
            <person name="Haridas S."/>
            <person name="He G."/>
            <person name="LaButti K."/>
            <person name="Lipzen A."/>
            <person name="Mondo S."/>
            <person name="Riley R."/>
            <person name="Salamov A."/>
            <person name="Simmons B.A."/>
            <person name="Magnuson J.K."/>
            <person name="Henrissat B."/>
            <person name="Mortensen U.H."/>
            <person name="Larsen T.O."/>
            <person name="Devries R.P."/>
            <person name="Grigoriev I.V."/>
            <person name="Machida M."/>
            <person name="Baker S.E."/>
            <person name="Andersen M.R."/>
        </authorList>
    </citation>
    <scope>NUCLEOTIDE SEQUENCE [LARGE SCALE GENOMIC DNA]</scope>
    <source>
        <strain evidence="2 3">IBT 29228</strain>
    </source>
</reference>
<keyword evidence="1" id="KW-0472">Membrane</keyword>
<protein>
    <submittedName>
        <fullName evidence="2">Uncharacterized protein</fullName>
    </submittedName>
</protein>
<gene>
    <name evidence="2" type="ORF">BDV26DRAFT_264528</name>
</gene>
<accession>A0A5N7B6T6</accession>
<dbReference type="AlphaFoldDB" id="A0A5N7B6T6"/>
<dbReference type="Proteomes" id="UP000326198">
    <property type="component" value="Unassembled WGS sequence"/>
</dbReference>
<proteinExistence type="predicted"/>
<keyword evidence="1" id="KW-0812">Transmembrane</keyword>
<sequence>MWPVHEKSRYTQLRASFLEFGVLGSGCSSMAVAGSVAGQQRRWRVAGYKPH</sequence>
<keyword evidence="3" id="KW-1185">Reference proteome</keyword>
<feature type="transmembrane region" description="Helical" evidence="1">
    <location>
        <begin position="20"/>
        <end position="38"/>
    </location>
</feature>
<evidence type="ECO:0000313" key="2">
    <source>
        <dbReference type="EMBL" id="KAE8377038.1"/>
    </source>
</evidence>
<organism evidence="2 3">
    <name type="scientific">Aspergillus bertholletiae</name>
    <dbReference type="NCBI Taxonomy" id="1226010"/>
    <lineage>
        <taxon>Eukaryota</taxon>
        <taxon>Fungi</taxon>
        <taxon>Dikarya</taxon>
        <taxon>Ascomycota</taxon>
        <taxon>Pezizomycotina</taxon>
        <taxon>Eurotiomycetes</taxon>
        <taxon>Eurotiomycetidae</taxon>
        <taxon>Eurotiales</taxon>
        <taxon>Aspergillaceae</taxon>
        <taxon>Aspergillus</taxon>
        <taxon>Aspergillus subgen. Circumdati</taxon>
    </lineage>
</organism>
<keyword evidence="1" id="KW-1133">Transmembrane helix</keyword>
<name>A0A5N7B6T6_9EURO</name>
<evidence type="ECO:0000313" key="3">
    <source>
        <dbReference type="Proteomes" id="UP000326198"/>
    </source>
</evidence>
<evidence type="ECO:0000256" key="1">
    <source>
        <dbReference type="SAM" id="Phobius"/>
    </source>
</evidence>
<dbReference type="EMBL" id="ML736230">
    <property type="protein sequence ID" value="KAE8377038.1"/>
    <property type="molecule type" value="Genomic_DNA"/>
</dbReference>